<dbReference type="STRING" id="1220188.A0A4S3JLH8"/>
<dbReference type="Proteomes" id="UP000308092">
    <property type="component" value="Unassembled WGS sequence"/>
</dbReference>
<protein>
    <submittedName>
        <fullName evidence="2">Uncharacterized protein</fullName>
    </submittedName>
</protein>
<feature type="region of interest" description="Disordered" evidence="1">
    <location>
        <begin position="1"/>
        <end position="21"/>
    </location>
</feature>
<evidence type="ECO:0000313" key="2">
    <source>
        <dbReference type="EMBL" id="THC94151.1"/>
    </source>
</evidence>
<feature type="compositionally biased region" description="Basic and acidic residues" evidence="1">
    <location>
        <begin position="1"/>
        <end position="17"/>
    </location>
</feature>
<evidence type="ECO:0000313" key="3">
    <source>
        <dbReference type="Proteomes" id="UP000308092"/>
    </source>
</evidence>
<dbReference type="AlphaFoldDB" id="A0A4S3JLH8"/>
<comment type="caution">
    <text evidence="2">The sequence shown here is derived from an EMBL/GenBank/DDBJ whole genome shotgun (WGS) entry which is preliminary data.</text>
</comment>
<reference evidence="2 3" key="1">
    <citation type="submission" date="2019-03" db="EMBL/GenBank/DDBJ databases">
        <title>The genome sequence of a newly discovered highly antifungal drug resistant Aspergillus species, Aspergillus tanneri NIH 1004.</title>
        <authorList>
            <person name="Mounaud S."/>
            <person name="Singh I."/>
            <person name="Joardar V."/>
            <person name="Pakala S."/>
            <person name="Pakala S."/>
            <person name="Venepally P."/>
            <person name="Hoover J."/>
            <person name="Nierman W."/>
            <person name="Chung J."/>
            <person name="Losada L."/>
        </authorList>
    </citation>
    <scope>NUCLEOTIDE SEQUENCE [LARGE SCALE GENOMIC DNA]</scope>
    <source>
        <strain evidence="2 3">NIH1004</strain>
    </source>
</reference>
<accession>A0A4S3JLH8</accession>
<name>A0A4S3JLH8_9EURO</name>
<sequence length="49" mass="5395">MQSEFYHEPPDPMDDGRPSSIVEFSFPNALREVPGAVLFNGKEAAEGID</sequence>
<evidence type="ECO:0000256" key="1">
    <source>
        <dbReference type="SAM" id="MobiDB-lite"/>
    </source>
</evidence>
<dbReference type="VEuPathDB" id="FungiDB:EYZ11_006359"/>
<keyword evidence="3" id="KW-1185">Reference proteome</keyword>
<organism evidence="2 3">
    <name type="scientific">Aspergillus tanneri</name>
    <dbReference type="NCBI Taxonomy" id="1220188"/>
    <lineage>
        <taxon>Eukaryota</taxon>
        <taxon>Fungi</taxon>
        <taxon>Dikarya</taxon>
        <taxon>Ascomycota</taxon>
        <taxon>Pezizomycotina</taxon>
        <taxon>Eurotiomycetes</taxon>
        <taxon>Eurotiomycetidae</taxon>
        <taxon>Eurotiales</taxon>
        <taxon>Aspergillaceae</taxon>
        <taxon>Aspergillus</taxon>
        <taxon>Aspergillus subgen. Circumdati</taxon>
    </lineage>
</organism>
<gene>
    <name evidence="2" type="ORF">EYZ11_006359</name>
</gene>
<dbReference type="EMBL" id="SOSA01000223">
    <property type="protein sequence ID" value="THC94151.1"/>
    <property type="molecule type" value="Genomic_DNA"/>
</dbReference>
<proteinExistence type="predicted"/>